<dbReference type="AlphaFoldDB" id="A0ABD1RCL0"/>
<dbReference type="EMBL" id="JBFOLK010000009">
    <property type="protein sequence ID" value="KAL2486103.1"/>
    <property type="molecule type" value="Genomic_DNA"/>
</dbReference>
<feature type="region of interest" description="Disordered" evidence="1">
    <location>
        <begin position="80"/>
        <end position="102"/>
    </location>
</feature>
<dbReference type="Proteomes" id="UP001604336">
    <property type="component" value="Unassembled WGS sequence"/>
</dbReference>
<evidence type="ECO:0008006" key="4">
    <source>
        <dbReference type="Google" id="ProtNLM"/>
    </source>
</evidence>
<protein>
    <recommendedName>
        <fullName evidence="4">DUF3741 domain-containing protein</fullName>
    </recommendedName>
</protein>
<reference evidence="3" key="1">
    <citation type="submission" date="2024-07" db="EMBL/GenBank/DDBJ databases">
        <title>Two chromosome-level genome assemblies of Korean endemic species Abeliophyllum distichum and Forsythia ovata (Oleaceae).</title>
        <authorList>
            <person name="Jang H."/>
        </authorList>
    </citation>
    <scope>NUCLEOTIDE SEQUENCE [LARGE SCALE GENOMIC DNA]</scope>
</reference>
<gene>
    <name evidence="2" type="ORF">Adt_30859</name>
</gene>
<keyword evidence="3" id="KW-1185">Reference proteome</keyword>
<dbReference type="PANTHER" id="PTHR46634:SF3">
    <property type="entry name" value="M REDUCTASE II SUBUNIT GAMMA, PUTATIVE (DUF3741)-RELATED"/>
    <property type="match status" value="1"/>
</dbReference>
<proteinExistence type="predicted"/>
<accession>A0ABD1RCL0</accession>
<name>A0ABD1RCL0_9LAMI</name>
<evidence type="ECO:0000313" key="2">
    <source>
        <dbReference type="EMBL" id="KAL2486103.1"/>
    </source>
</evidence>
<evidence type="ECO:0000313" key="3">
    <source>
        <dbReference type="Proteomes" id="UP001604336"/>
    </source>
</evidence>
<sequence length="148" mass="17345">MLTSQEMSKEKISKSNQSNVVAKLMGLDTFPGQQPESATRRSHSRGYPRSNSDRSMSNWEEKNGFFQYAKPIKYKDVYEIGQQSQRTNSVKDKSRHKGRNDEITNNTRMTLVRQKFIEAIRLSMDEKLRSLSNSRMHWKFCVPIRTYS</sequence>
<organism evidence="2 3">
    <name type="scientific">Abeliophyllum distichum</name>
    <dbReference type="NCBI Taxonomy" id="126358"/>
    <lineage>
        <taxon>Eukaryota</taxon>
        <taxon>Viridiplantae</taxon>
        <taxon>Streptophyta</taxon>
        <taxon>Embryophyta</taxon>
        <taxon>Tracheophyta</taxon>
        <taxon>Spermatophyta</taxon>
        <taxon>Magnoliopsida</taxon>
        <taxon>eudicotyledons</taxon>
        <taxon>Gunneridae</taxon>
        <taxon>Pentapetalae</taxon>
        <taxon>asterids</taxon>
        <taxon>lamiids</taxon>
        <taxon>Lamiales</taxon>
        <taxon>Oleaceae</taxon>
        <taxon>Forsythieae</taxon>
        <taxon>Abeliophyllum</taxon>
    </lineage>
</organism>
<comment type="caution">
    <text evidence="2">The sequence shown here is derived from an EMBL/GenBank/DDBJ whole genome shotgun (WGS) entry which is preliminary data.</text>
</comment>
<feature type="compositionally biased region" description="Polar residues" evidence="1">
    <location>
        <begin position="49"/>
        <end position="58"/>
    </location>
</feature>
<evidence type="ECO:0000256" key="1">
    <source>
        <dbReference type="SAM" id="MobiDB-lite"/>
    </source>
</evidence>
<dbReference type="PANTHER" id="PTHR46634">
    <property type="entry name" value="M REDUCTASE II SUBUNIT GAMMA, PUTATIVE (DUF3741)-RELATED"/>
    <property type="match status" value="1"/>
</dbReference>
<feature type="region of interest" description="Disordered" evidence="1">
    <location>
        <begin position="1"/>
        <end position="60"/>
    </location>
</feature>